<sequence>MPRRKPRAHTRHTKSGSDALGEGFPAGFELGRSVEGPDGDSYVVRTIPGSRATKTYRCPGCDHEIVPGVAHIVAWPTYGGEEDRRHWHRGCWNGRQTRRITRRWS</sequence>
<organism evidence="2 3">
    <name type="scientific">Nocardia goodfellowii</name>
    <dbReference type="NCBI Taxonomy" id="882446"/>
    <lineage>
        <taxon>Bacteria</taxon>
        <taxon>Bacillati</taxon>
        <taxon>Actinomycetota</taxon>
        <taxon>Actinomycetes</taxon>
        <taxon>Mycobacteriales</taxon>
        <taxon>Nocardiaceae</taxon>
        <taxon>Nocardia</taxon>
    </lineage>
</organism>
<comment type="caution">
    <text evidence="2">The sequence shown here is derived from an EMBL/GenBank/DDBJ whole genome shotgun (WGS) entry which is preliminary data.</text>
</comment>
<dbReference type="Proteomes" id="UP001519325">
    <property type="component" value="Unassembled WGS sequence"/>
</dbReference>
<feature type="region of interest" description="Disordered" evidence="1">
    <location>
        <begin position="1"/>
        <end position="42"/>
    </location>
</feature>
<feature type="compositionally biased region" description="Basic residues" evidence="1">
    <location>
        <begin position="1"/>
        <end position="14"/>
    </location>
</feature>
<reference evidence="2 3" key="1">
    <citation type="submission" date="2021-03" db="EMBL/GenBank/DDBJ databases">
        <title>Sequencing the genomes of 1000 actinobacteria strains.</title>
        <authorList>
            <person name="Klenk H.-P."/>
        </authorList>
    </citation>
    <scope>NUCLEOTIDE SEQUENCE [LARGE SCALE GENOMIC DNA]</scope>
    <source>
        <strain evidence="2 3">DSM 45516</strain>
    </source>
</reference>
<keyword evidence="3" id="KW-1185">Reference proteome</keyword>
<protein>
    <recommendedName>
        <fullName evidence="4">ATP/GTP-binding protein</fullName>
    </recommendedName>
</protein>
<dbReference type="EMBL" id="JAGGMR010000001">
    <property type="protein sequence ID" value="MBP2194521.1"/>
    <property type="molecule type" value="Genomic_DNA"/>
</dbReference>
<gene>
    <name evidence="2" type="ORF">BJ987_007422</name>
</gene>
<name>A0ABS4QS30_9NOCA</name>
<dbReference type="RefSeq" id="WP_209897639.1">
    <property type="nucleotide sequence ID" value="NZ_JAGGMR010000001.1"/>
</dbReference>
<evidence type="ECO:0000256" key="1">
    <source>
        <dbReference type="SAM" id="MobiDB-lite"/>
    </source>
</evidence>
<evidence type="ECO:0008006" key="4">
    <source>
        <dbReference type="Google" id="ProtNLM"/>
    </source>
</evidence>
<evidence type="ECO:0000313" key="3">
    <source>
        <dbReference type="Proteomes" id="UP001519325"/>
    </source>
</evidence>
<proteinExistence type="predicted"/>
<evidence type="ECO:0000313" key="2">
    <source>
        <dbReference type="EMBL" id="MBP2194521.1"/>
    </source>
</evidence>
<accession>A0ABS4QS30</accession>